<reference evidence="4" key="2">
    <citation type="submission" date="2022-08" db="EMBL/GenBank/DDBJ databases">
        <authorList>
            <person name="Dong C."/>
        </authorList>
    </citation>
    <scope>NUCLEOTIDE SEQUENCE</scope>
    <source>
        <strain evidence="4">59MF3M-4</strain>
    </source>
</reference>
<dbReference type="AlphaFoldDB" id="A0A9X3AHA4"/>
<reference evidence="4" key="1">
    <citation type="journal article" date="2022" name="Front. Microbiol.">
        <title>Genome-based taxonomic rearrangement of Oceanobacter-related bacteria including the description of Thalassolituus hydrocarbonoclasticus sp. nov. and Thalassolituus pacificus sp. nov. and emended description of the genus Thalassolituus.</title>
        <authorList>
            <person name="Dong C."/>
            <person name="Wei L."/>
            <person name="Wang J."/>
            <person name="Lai Q."/>
            <person name="Huang Z."/>
            <person name="Shao Z."/>
        </authorList>
    </citation>
    <scope>NUCLEOTIDE SEQUENCE</scope>
    <source>
        <strain evidence="4">59MF3M-4</strain>
    </source>
</reference>
<dbReference type="RefSeq" id="WP_260976634.1">
    <property type="nucleotide sequence ID" value="NZ_JAOANI010000019.1"/>
</dbReference>
<accession>A0A9X3AHA4</accession>
<proteinExistence type="predicted"/>
<sequence>MKSSSELFPVSLLRADVLGDLTEDVYLVKHNRDPDRSVQIAVSHLGLRSRSARKGQPLVLLHGSFTNRGFWLSDKGQGLARYLLEQGFDVWLMEQRGHGLSPRNQDYVRNTLERYVLSDIPAVNDFVQEQSGYKPVWIGHSLGGVIISSSVAAGRLNGDNASAMVLLGTQIVRRPWYLWLPLTSLVLRLLVKSKAELDGRKLGIGPENEPAGLVNEYLARHSLFGRWQIRSEKLKLLPAWKQGTGLPLLALAAAADKSDPAKACLRFASLYGGVQKDSVLLGKSEGFSRDYGHVDMVVSKEAATEVWPRISGWLSKLGQQVDA</sequence>
<dbReference type="Gene3D" id="3.40.50.1820">
    <property type="entry name" value="alpha/beta hydrolase"/>
    <property type="match status" value="2"/>
</dbReference>
<evidence type="ECO:0000256" key="1">
    <source>
        <dbReference type="ARBA" id="ARBA00022963"/>
    </source>
</evidence>
<keyword evidence="5" id="KW-1185">Reference proteome</keyword>
<gene>
    <name evidence="4" type="ORF">NYR02_12225</name>
</gene>
<keyword evidence="1" id="KW-0442">Lipid degradation</keyword>
<dbReference type="EMBL" id="JAOANI010000019">
    <property type="protein sequence ID" value="MCT7359777.1"/>
    <property type="molecule type" value="Genomic_DNA"/>
</dbReference>
<dbReference type="GO" id="GO:0016042">
    <property type="term" value="P:lipid catabolic process"/>
    <property type="evidence" value="ECO:0007669"/>
    <property type="project" value="UniProtKB-KW"/>
</dbReference>
<protein>
    <submittedName>
        <fullName evidence="4">Lysophospholipase</fullName>
    </submittedName>
</protein>
<dbReference type="Proteomes" id="UP001147830">
    <property type="component" value="Unassembled WGS sequence"/>
</dbReference>
<organism evidence="4 5">
    <name type="scientific">Thalassolituus pacificus</name>
    <dbReference type="NCBI Taxonomy" id="2975440"/>
    <lineage>
        <taxon>Bacteria</taxon>
        <taxon>Pseudomonadati</taxon>
        <taxon>Pseudomonadota</taxon>
        <taxon>Gammaproteobacteria</taxon>
        <taxon>Oceanospirillales</taxon>
        <taxon>Oceanospirillaceae</taxon>
        <taxon>Thalassolituus</taxon>
    </lineage>
</organism>
<dbReference type="Pfam" id="PF00561">
    <property type="entry name" value="Abhydrolase_1"/>
    <property type="match status" value="1"/>
</dbReference>
<evidence type="ECO:0000313" key="5">
    <source>
        <dbReference type="Proteomes" id="UP001147830"/>
    </source>
</evidence>
<feature type="domain" description="AB hydrolase-1" evidence="3">
    <location>
        <begin position="57"/>
        <end position="179"/>
    </location>
</feature>
<dbReference type="InterPro" id="IPR029058">
    <property type="entry name" value="AB_hydrolase_fold"/>
</dbReference>
<comment type="caution">
    <text evidence="4">The sequence shown here is derived from an EMBL/GenBank/DDBJ whole genome shotgun (WGS) entry which is preliminary data.</text>
</comment>
<dbReference type="InterPro" id="IPR000073">
    <property type="entry name" value="AB_hydrolase_1"/>
</dbReference>
<dbReference type="SUPFAM" id="SSF53474">
    <property type="entry name" value="alpha/beta-Hydrolases"/>
    <property type="match status" value="1"/>
</dbReference>
<evidence type="ECO:0000259" key="3">
    <source>
        <dbReference type="Pfam" id="PF00561"/>
    </source>
</evidence>
<keyword evidence="2" id="KW-0443">Lipid metabolism</keyword>
<evidence type="ECO:0000256" key="2">
    <source>
        <dbReference type="ARBA" id="ARBA00023098"/>
    </source>
</evidence>
<dbReference type="PANTHER" id="PTHR11005">
    <property type="entry name" value="LYSOSOMAL ACID LIPASE-RELATED"/>
    <property type="match status" value="1"/>
</dbReference>
<name>A0A9X3AHA4_9GAMM</name>
<evidence type="ECO:0000313" key="4">
    <source>
        <dbReference type="EMBL" id="MCT7359777.1"/>
    </source>
</evidence>